<reference evidence="1" key="1">
    <citation type="submission" date="2024-09" db="EMBL/GenBank/DDBJ databases">
        <title>Black Yeasts Isolated from many extreme environments.</title>
        <authorList>
            <person name="Coleine C."/>
            <person name="Stajich J.E."/>
            <person name="Selbmann L."/>
        </authorList>
    </citation>
    <scope>NUCLEOTIDE SEQUENCE</scope>
    <source>
        <strain evidence="1">CCFEE 5737</strain>
    </source>
</reference>
<comment type="caution">
    <text evidence="1">The sequence shown here is derived from an EMBL/GenBank/DDBJ whole genome shotgun (WGS) entry which is preliminary data.</text>
</comment>
<proteinExistence type="predicted"/>
<name>A0ACC3DB67_9PEZI</name>
<gene>
    <name evidence="1" type="ORF">LTS18_006557</name>
</gene>
<sequence length="329" mass="35277">MRSSVLLPVLVAVVSAAPSPQWFSNFRGTPTWQEPDFEAPHVGSSSAIKETWSDMLRQFRGHPKVPVPFGTGLPKKFPYGPNHVAPGVAQPTQGVARPSFEAPVQPQDNAPEAPDFQRGGFPSPNGGYPSGNREFPGFRNIEPRQAPHGVLPPQAHGTGVPSFHYSPSGFRNEHEHHGPPFSGRPSRTSFGGDFSGPHRFPKQRRQFRGGAESPDHAPPFPVSTGTPSAPAFSNGGSNQQQAQGPPSPASFSDSNNGQHFGALAHPGADSFAHGRQGKPVEIPHGSSFSGFHQKARREQTEQDLAELEAALEAVNEITKSLTAQVQRRA</sequence>
<dbReference type="EMBL" id="JAWDJW010006493">
    <property type="protein sequence ID" value="KAK3064510.1"/>
    <property type="molecule type" value="Genomic_DNA"/>
</dbReference>
<evidence type="ECO:0000313" key="1">
    <source>
        <dbReference type="EMBL" id="KAK3064510.1"/>
    </source>
</evidence>
<dbReference type="Proteomes" id="UP001186974">
    <property type="component" value="Unassembled WGS sequence"/>
</dbReference>
<keyword evidence="2" id="KW-1185">Reference proteome</keyword>
<accession>A0ACC3DB67</accession>
<protein>
    <submittedName>
        <fullName evidence="1">Uncharacterized protein</fullName>
    </submittedName>
</protein>
<organism evidence="1 2">
    <name type="scientific">Coniosporium uncinatum</name>
    <dbReference type="NCBI Taxonomy" id="93489"/>
    <lineage>
        <taxon>Eukaryota</taxon>
        <taxon>Fungi</taxon>
        <taxon>Dikarya</taxon>
        <taxon>Ascomycota</taxon>
        <taxon>Pezizomycotina</taxon>
        <taxon>Dothideomycetes</taxon>
        <taxon>Dothideomycetes incertae sedis</taxon>
        <taxon>Coniosporium</taxon>
    </lineage>
</organism>
<evidence type="ECO:0000313" key="2">
    <source>
        <dbReference type="Proteomes" id="UP001186974"/>
    </source>
</evidence>